<dbReference type="GO" id="GO:0071973">
    <property type="term" value="P:bacterial-type flagellum-dependent cell motility"/>
    <property type="evidence" value="ECO:0007669"/>
    <property type="project" value="InterPro"/>
</dbReference>
<dbReference type="PRINTS" id="PR00954">
    <property type="entry name" value="FLGMOTORFLIG"/>
</dbReference>
<dbReference type="RefSeq" id="WP_148951996.1">
    <property type="nucleotide sequence ID" value="NZ_CP043312.1"/>
</dbReference>
<dbReference type="OrthoDB" id="9780302at2"/>
<feature type="domain" description="Flagellar motor switch protein FliG middle" evidence="12">
    <location>
        <begin position="113"/>
        <end position="180"/>
    </location>
</feature>
<dbReference type="GO" id="GO:0006935">
    <property type="term" value="P:chemotaxis"/>
    <property type="evidence" value="ECO:0007669"/>
    <property type="project" value="UniProtKB-KW"/>
</dbReference>
<evidence type="ECO:0000313" key="15">
    <source>
        <dbReference type="Proteomes" id="UP000323844"/>
    </source>
</evidence>
<keyword evidence="8" id="KW-0472">Membrane</keyword>
<evidence type="ECO:0000256" key="8">
    <source>
        <dbReference type="ARBA" id="ARBA00023136"/>
    </source>
</evidence>
<dbReference type="Pfam" id="PF01706">
    <property type="entry name" value="FliG_C"/>
    <property type="match status" value="1"/>
</dbReference>
<dbReference type="InterPro" id="IPR011002">
    <property type="entry name" value="FliG_a-hlx"/>
</dbReference>
<evidence type="ECO:0000256" key="7">
    <source>
        <dbReference type="ARBA" id="ARBA00022779"/>
    </source>
</evidence>
<evidence type="ECO:0000256" key="5">
    <source>
        <dbReference type="ARBA" id="ARBA00022475"/>
    </source>
</evidence>
<dbReference type="PANTHER" id="PTHR30534:SF0">
    <property type="entry name" value="FLAGELLAR MOTOR SWITCH PROTEIN FLIG"/>
    <property type="match status" value="1"/>
</dbReference>
<evidence type="ECO:0000256" key="1">
    <source>
        <dbReference type="ARBA" id="ARBA00004117"/>
    </source>
</evidence>
<dbReference type="GO" id="GO:0003774">
    <property type="term" value="F:cytoskeletal motor activity"/>
    <property type="evidence" value="ECO:0007669"/>
    <property type="project" value="InterPro"/>
</dbReference>
<comment type="function">
    <text evidence="10">FliG is one of three proteins (FliG, FliN, FliM) that forms the rotor-mounted switch complex (C ring), located at the base of the basal body. This complex interacts with the CheY and CheZ chemotaxis proteins, in addition to contacting components of the motor that determine the direction of flagellar rotation.</text>
</comment>
<keyword evidence="9" id="KW-0975">Bacterial flagellum</keyword>
<dbReference type="GO" id="GO:0009425">
    <property type="term" value="C:bacterial-type flagellum basal body"/>
    <property type="evidence" value="ECO:0007669"/>
    <property type="project" value="UniProtKB-SubCell"/>
</dbReference>
<evidence type="ECO:0000313" key="14">
    <source>
        <dbReference type="EMBL" id="QEK39635.1"/>
    </source>
</evidence>
<evidence type="ECO:0000256" key="4">
    <source>
        <dbReference type="ARBA" id="ARBA00021870"/>
    </source>
</evidence>
<dbReference type="PANTHER" id="PTHR30534">
    <property type="entry name" value="FLAGELLAR MOTOR SWITCH PROTEIN FLIG"/>
    <property type="match status" value="1"/>
</dbReference>
<evidence type="ECO:0000256" key="6">
    <source>
        <dbReference type="ARBA" id="ARBA00022500"/>
    </source>
</evidence>
<protein>
    <recommendedName>
        <fullName evidence="4">Flagellar motor switch protein FliG</fullName>
    </recommendedName>
</protein>
<comment type="subcellular location">
    <subcellularLocation>
        <location evidence="1">Bacterial flagellum basal body</location>
    </subcellularLocation>
    <subcellularLocation>
        <location evidence="2">Cell membrane</location>
        <topology evidence="2">Peripheral membrane protein</topology>
        <orientation evidence="2">Cytoplasmic side</orientation>
    </subcellularLocation>
</comment>
<gene>
    <name evidence="14" type="ORF">FZC37_01650</name>
</gene>
<dbReference type="Gene3D" id="1.10.220.30">
    <property type="match status" value="3"/>
</dbReference>
<proteinExistence type="inferred from homology"/>
<dbReference type="SUPFAM" id="SSF48029">
    <property type="entry name" value="FliG"/>
    <property type="match status" value="2"/>
</dbReference>
<evidence type="ECO:0000256" key="10">
    <source>
        <dbReference type="ARBA" id="ARBA00025598"/>
    </source>
</evidence>
<dbReference type="AlphaFoldDB" id="A0A5C0UHJ7"/>
<evidence type="ECO:0000256" key="2">
    <source>
        <dbReference type="ARBA" id="ARBA00004413"/>
    </source>
</evidence>
<keyword evidence="6" id="KW-0145">Chemotaxis</keyword>
<reference evidence="14 15" key="1">
    <citation type="submission" date="2019-08" db="EMBL/GenBank/DDBJ databases">
        <title>Highly reduced genomes of protist endosymbionts show evolutionary convergence.</title>
        <authorList>
            <person name="George E."/>
            <person name="Husnik F."/>
            <person name="Tashyreva D."/>
            <person name="Prokopchuk G."/>
            <person name="Horak A."/>
            <person name="Kwong W.K."/>
            <person name="Lukes J."/>
            <person name="Keeling P.J."/>
        </authorList>
    </citation>
    <scope>NUCLEOTIDE SEQUENCE [LARGE SCALE GENOMIC DNA]</scope>
    <source>
        <strain evidence="14">1621</strain>
    </source>
</reference>
<organism evidence="14 15">
    <name type="scientific">Candidatus Sneabacter namystus</name>
    <dbReference type="NCBI Taxonomy" id="2601646"/>
    <lineage>
        <taxon>Bacteria</taxon>
        <taxon>Pseudomonadati</taxon>
        <taxon>Pseudomonadota</taxon>
        <taxon>Alphaproteobacteria</taxon>
        <taxon>Rickettsiales</taxon>
        <taxon>Rickettsiaceae</taxon>
        <taxon>Rickettsieae</taxon>
        <taxon>Candidatus Sneabacter</taxon>
    </lineage>
</organism>
<sequence>MSYEHLTGKEKAAIVLLSLSKSDASSLIAQFDEDEVIKVTEAIYDLGEISNETVSLVSDEFLNNFSKDKSVLGGKKVISDLLGTFLTSNEIETVLTKVHGDVWSAIEILDANAFAKYIAEEHPQTITFVLSKLSPNYMAKVLESMDSNLAASLMVRMVNMSDVPVDIAAQIEKCLKVELLSGIMFQGQDKKSPKRESVSRHLAKVLRSMASDEKERYISILDTHDAELAKEIKDLMFTFEDLISLEPSDVVKVVKNIDQKDLVLALKSASEQLKNLFFDNLPSRFISVIKEEWETIGKVRISDVRDAQKRISVVAQGLIKEGVVRACGQDDEDYI</sequence>
<dbReference type="Pfam" id="PF14841">
    <property type="entry name" value="FliG_M"/>
    <property type="match status" value="1"/>
</dbReference>
<dbReference type="InterPro" id="IPR032779">
    <property type="entry name" value="FliG_M"/>
</dbReference>
<evidence type="ECO:0000259" key="13">
    <source>
        <dbReference type="Pfam" id="PF14842"/>
    </source>
</evidence>
<name>A0A5C0UHJ7_9RICK</name>
<accession>A0A5C0UHJ7</accession>
<dbReference type="GO" id="GO:0005886">
    <property type="term" value="C:plasma membrane"/>
    <property type="evidence" value="ECO:0007669"/>
    <property type="project" value="UniProtKB-SubCell"/>
</dbReference>
<feature type="domain" description="Flagellar motor switch protein FliG N-terminal" evidence="13">
    <location>
        <begin position="6"/>
        <end position="99"/>
    </location>
</feature>
<dbReference type="EMBL" id="CP043312">
    <property type="protein sequence ID" value="QEK39635.1"/>
    <property type="molecule type" value="Genomic_DNA"/>
</dbReference>
<feature type="domain" description="Flagellar motor switch protein FliG C-terminal" evidence="11">
    <location>
        <begin position="221"/>
        <end position="324"/>
    </location>
</feature>
<evidence type="ECO:0000259" key="12">
    <source>
        <dbReference type="Pfam" id="PF14841"/>
    </source>
</evidence>
<evidence type="ECO:0000256" key="9">
    <source>
        <dbReference type="ARBA" id="ARBA00023143"/>
    </source>
</evidence>
<keyword evidence="7" id="KW-0283">Flagellar rotation</keyword>
<keyword evidence="15" id="KW-1185">Reference proteome</keyword>
<dbReference type="InterPro" id="IPR023087">
    <property type="entry name" value="Flg_Motor_Flig_C"/>
</dbReference>
<keyword evidence="5" id="KW-1003">Cell membrane</keyword>
<dbReference type="InterPro" id="IPR028263">
    <property type="entry name" value="FliG_N"/>
</dbReference>
<dbReference type="KEGG" id="snay:FZC37_01650"/>
<dbReference type="Proteomes" id="UP000323844">
    <property type="component" value="Chromosome"/>
</dbReference>
<dbReference type="InterPro" id="IPR000090">
    <property type="entry name" value="Flg_Motor_Flig"/>
</dbReference>
<evidence type="ECO:0000259" key="11">
    <source>
        <dbReference type="Pfam" id="PF01706"/>
    </source>
</evidence>
<comment type="similarity">
    <text evidence="3">Belongs to the FliG family.</text>
</comment>
<evidence type="ECO:0000256" key="3">
    <source>
        <dbReference type="ARBA" id="ARBA00010299"/>
    </source>
</evidence>
<dbReference type="Pfam" id="PF14842">
    <property type="entry name" value="FliG_N"/>
    <property type="match status" value="1"/>
</dbReference>